<proteinExistence type="predicted"/>
<dbReference type="GeneID" id="91148521"/>
<evidence type="ECO:0000313" key="2">
    <source>
        <dbReference type="Proteomes" id="UP001549077"/>
    </source>
</evidence>
<reference evidence="1 2" key="1">
    <citation type="submission" date="2024-06" db="EMBL/GenBank/DDBJ databases">
        <title>Genomic Encyclopedia of Type Strains, Phase IV (KMG-IV): sequencing the most valuable type-strain genomes for metagenomic binning, comparative biology and taxonomic classification.</title>
        <authorList>
            <person name="Goeker M."/>
        </authorList>
    </citation>
    <scope>NUCLEOTIDE SEQUENCE [LARGE SCALE GENOMIC DNA]</scope>
    <source>
        <strain evidence="1 2">DSM 29288</strain>
    </source>
</reference>
<comment type="caution">
    <text evidence="1">The sequence shown here is derived from an EMBL/GenBank/DDBJ whole genome shotgun (WGS) entry which is preliminary data.</text>
</comment>
<accession>A0ABV2MDY4</accession>
<organism evidence="1 2">
    <name type="scientific">Rhizobium binae</name>
    <dbReference type="NCBI Taxonomy" id="1138190"/>
    <lineage>
        <taxon>Bacteria</taxon>
        <taxon>Pseudomonadati</taxon>
        <taxon>Pseudomonadota</taxon>
        <taxon>Alphaproteobacteria</taxon>
        <taxon>Hyphomicrobiales</taxon>
        <taxon>Rhizobiaceae</taxon>
        <taxon>Rhizobium/Agrobacterium group</taxon>
        <taxon>Rhizobium</taxon>
    </lineage>
</organism>
<dbReference type="RefSeq" id="WP_168296982.1">
    <property type="nucleotide sequence ID" value="NZ_CP071604.1"/>
</dbReference>
<name>A0ABV2MDY4_9HYPH</name>
<sequence>MTNTLSFELNKTAEWRTRKLERHPEDSRNQTARILLAQLSEQDANVELARRYDAIQDDEEISAERLGEVHSEILAEIGFSWEPKHVDEVLERIINRATGKAPTLTDVMEVQRKRGEADAAAAVDGKTAN</sequence>
<dbReference type="EMBL" id="JBEPMY010000004">
    <property type="protein sequence ID" value="MET3754679.1"/>
    <property type="molecule type" value="Genomic_DNA"/>
</dbReference>
<dbReference type="Proteomes" id="UP001549077">
    <property type="component" value="Unassembled WGS sequence"/>
</dbReference>
<protein>
    <submittedName>
        <fullName evidence="1">Rubrerythrin</fullName>
    </submittedName>
</protein>
<gene>
    <name evidence="1" type="ORF">ABID08_002036</name>
</gene>
<evidence type="ECO:0000313" key="1">
    <source>
        <dbReference type="EMBL" id="MET3754679.1"/>
    </source>
</evidence>
<keyword evidence="2" id="KW-1185">Reference proteome</keyword>